<comment type="caution">
    <text evidence="2">The sequence shown here is derived from an EMBL/GenBank/DDBJ whole genome shotgun (WGS) entry which is preliminary data.</text>
</comment>
<organism evidence="2 3">
    <name type="scientific">Gnathostoma spinigerum</name>
    <dbReference type="NCBI Taxonomy" id="75299"/>
    <lineage>
        <taxon>Eukaryota</taxon>
        <taxon>Metazoa</taxon>
        <taxon>Ecdysozoa</taxon>
        <taxon>Nematoda</taxon>
        <taxon>Chromadorea</taxon>
        <taxon>Rhabditida</taxon>
        <taxon>Spirurina</taxon>
        <taxon>Gnathostomatomorpha</taxon>
        <taxon>Gnathostomatoidea</taxon>
        <taxon>Gnathostomatidae</taxon>
        <taxon>Gnathostoma</taxon>
    </lineage>
</organism>
<feature type="compositionally biased region" description="Polar residues" evidence="1">
    <location>
        <begin position="122"/>
        <end position="137"/>
    </location>
</feature>
<feature type="compositionally biased region" description="Polar residues" evidence="1">
    <location>
        <begin position="170"/>
        <end position="181"/>
    </location>
</feature>
<gene>
    <name evidence="2" type="ORF">AB6A40_003922</name>
</gene>
<feature type="compositionally biased region" description="Low complexity" evidence="1">
    <location>
        <begin position="138"/>
        <end position="155"/>
    </location>
</feature>
<proteinExistence type="predicted"/>
<name>A0ABD6EAY8_9BILA</name>
<dbReference type="EMBL" id="JBGFUD010002143">
    <property type="protein sequence ID" value="MFH4977213.1"/>
    <property type="molecule type" value="Genomic_DNA"/>
</dbReference>
<evidence type="ECO:0000256" key="1">
    <source>
        <dbReference type="SAM" id="MobiDB-lite"/>
    </source>
</evidence>
<dbReference type="AlphaFoldDB" id="A0ABD6EAY8"/>
<evidence type="ECO:0000313" key="2">
    <source>
        <dbReference type="EMBL" id="MFH4977213.1"/>
    </source>
</evidence>
<reference evidence="2 3" key="1">
    <citation type="submission" date="2024-08" db="EMBL/GenBank/DDBJ databases">
        <title>Gnathostoma spinigerum genome.</title>
        <authorList>
            <person name="Gonzalez-Bertolin B."/>
            <person name="Monzon S."/>
            <person name="Zaballos A."/>
            <person name="Jimenez P."/>
            <person name="Dekumyoy P."/>
            <person name="Varona S."/>
            <person name="Cuesta I."/>
            <person name="Sumanam S."/>
            <person name="Adisakwattana P."/>
            <person name="Gasser R.B."/>
            <person name="Hernandez-Gonzalez A."/>
            <person name="Young N.D."/>
            <person name="Perteguer M.J."/>
        </authorList>
    </citation>
    <scope>NUCLEOTIDE SEQUENCE [LARGE SCALE GENOMIC DNA]</scope>
    <source>
        <strain evidence="2">AL3</strain>
        <tissue evidence="2">Liver</tissue>
    </source>
</reference>
<sequence>MTNLRSTTPETVGISESDERFTPVISADRGTSENSLSDEEPIFANQANDANSSNGSLDSDDRFGDDMLGGRQKLIIEALINDVNRTETESDVRTVSRTTEAPFDQNQRTTIEILDVTELFESTASPSTRTTAESTRWSESTTGSTKTSTIVKSSELSTVTETPDAESKPPNVSTTILSNAAETDRNADAQQSSELLDDEQQSTTSTLRPVPPAVQPVKVSPASDVGPPAYIPPSDFVVHRLNTVEDFMKVAMEMQLRKRVKGQRRRKREAEIRVFLGKIS</sequence>
<feature type="region of interest" description="Disordered" evidence="1">
    <location>
        <begin position="122"/>
        <end position="221"/>
    </location>
</feature>
<keyword evidence="3" id="KW-1185">Reference proteome</keyword>
<protein>
    <submittedName>
        <fullName evidence="2">Uncharacterized protein</fullName>
    </submittedName>
</protein>
<feature type="compositionally biased region" description="Polar residues" evidence="1">
    <location>
        <begin position="1"/>
        <end position="10"/>
    </location>
</feature>
<accession>A0ABD6EAY8</accession>
<feature type="compositionally biased region" description="Polar residues" evidence="1">
    <location>
        <begin position="45"/>
        <end position="57"/>
    </location>
</feature>
<feature type="region of interest" description="Disordered" evidence="1">
    <location>
        <begin position="1"/>
        <end position="65"/>
    </location>
</feature>
<dbReference type="Proteomes" id="UP001608902">
    <property type="component" value="Unassembled WGS sequence"/>
</dbReference>
<evidence type="ECO:0000313" key="3">
    <source>
        <dbReference type="Proteomes" id="UP001608902"/>
    </source>
</evidence>